<dbReference type="RefSeq" id="WP_161836298.1">
    <property type="nucleotide sequence ID" value="NZ_CP048000.1"/>
</dbReference>
<dbReference type="GO" id="GO:0016301">
    <property type="term" value="F:kinase activity"/>
    <property type="evidence" value="ECO:0007669"/>
    <property type="project" value="UniProtKB-KW"/>
</dbReference>
<evidence type="ECO:0000313" key="5">
    <source>
        <dbReference type="Proteomes" id="UP000464314"/>
    </source>
</evidence>
<keyword evidence="2 4" id="KW-0418">Kinase</keyword>
<dbReference type="InterPro" id="IPR002173">
    <property type="entry name" value="Carboh/pur_kinase_PfkB_CS"/>
</dbReference>
<gene>
    <name evidence="4" type="ORF">Ana3638_01205</name>
</gene>
<protein>
    <submittedName>
        <fullName evidence="4">Carbohydrate kinase family protein</fullName>
    </submittedName>
</protein>
<reference evidence="4 5" key="1">
    <citation type="submission" date="2020-01" db="EMBL/GenBank/DDBJ databases">
        <title>Genome analysis of Anaerocolumna sp. CBA3638.</title>
        <authorList>
            <person name="Kim J."/>
            <person name="Roh S.W."/>
        </authorList>
    </citation>
    <scope>NUCLEOTIDE SEQUENCE [LARGE SCALE GENOMIC DNA]</scope>
    <source>
        <strain evidence="4 5">CBA3638</strain>
    </source>
</reference>
<dbReference type="PANTHER" id="PTHR10584">
    <property type="entry name" value="SUGAR KINASE"/>
    <property type="match status" value="1"/>
</dbReference>
<sequence length="311" mass="34755">MDFVSGVGNINIDILYSGIENIPSEGEEVYSKGFDIQLGGGVPATMINLTRLGVPSKFCTFLGNNMFSNYAKDQLDFYQTSYKNLYQGNGMPLTITSIISTKKDRTFISYSDPVQITKVLEDEIYAYLKGSKIVEMTKGYLNVYKRLKAEGTTLIFDVGWEDSLSLDKYSEYLELADYFTPNQKEALKITESSNLKEAADKLKKYFNKVIIKLDKEGCMYVEEDNTYIVPPLKGIKAIDSTGAGDAFLSGFIYGLYHNYPLSDAVLFGNITGGSCVQGVGCLTSYLEEKKLLEIAETMRPQINRAGTDKYY</sequence>
<dbReference type="PANTHER" id="PTHR10584:SF166">
    <property type="entry name" value="RIBOKINASE"/>
    <property type="match status" value="1"/>
</dbReference>
<dbReference type="SUPFAM" id="SSF53613">
    <property type="entry name" value="Ribokinase-like"/>
    <property type="match status" value="1"/>
</dbReference>
<feature type="domain" description="Carbohydrate kinase PfkB" evidence="3">
    <location>
        <begin position="21"/>
        <end position="284"/>
    </location>
</feature>
<dbReference type="InterPro" id="IPR011611">
    <property type="entry name" value="PfkB_dom"/>
</dbReference>
<organism evidence="4 5">
    <name type="scientific">Anaerocolumna sedimenticola</name>
    <dbReference type="NCBI Taxonomy" id="2696063"/>
    <lineage>
        <taxon>Bacteria</taxon>
        <taxon>Bacillati</taxon>
        <taxon>Bacillota</taxon>
        <taxon>Clostridia</taxon>
        <taxon>Lachnospirales</taxon>
        <taxon>Lachnospiraceae</taxon>
        <taxon>Anaerocolumna</taxon>
    </lineage>
</organism>
<dbReference type="Proteomes" id="UP000464314">
    <property type="component" value="Chromosome"/>
</dbReference>
<proteinExistence type="predicted"/>
<dbReference type="InterPro" id="IPR029056">
    <property type="entry name" value="Ribokinase-like"/>
</dbReference>
<keyword evidence="5" id="KW-1185">Reference proteome</keyword>
<name>A0A6P1TIX7_9FIRM</name>
<dbReference type="Gene3D" id="3.40.1190.20">
    <property type="match status" value="1"/>
</dbReference>
<evidence type="ECO:0000313" key="4">
    <source>
        <dbReference type="EMBL" id="QHQ59585.1"/>
    </source>
</evidence>
<accession>A0A6P1TIX7</accession>
<dbReference type="PROSITE" id="PS00584">
    <property type="entry name" value="PFKB_KINASES_2"/>
    <property type="match status" value="1"/>
</dbReference>
<dbReference type="KEGG" id="anr:Ana3638_01205"/>
<dbReference type="Pfam" id="PF00294">
    <property type="entry name" value="PfkB"/>
    <property type="match status" value="1"/>
</dbReference>
<evidence type="ECO:0000256" key="2">
    <source>
        <dbReference type="ARBA" id="ARBA00022777"/>
    </source>
</evidence>
<evidence type="ECO:0000256" key="1">
    <source>
        <dbReference type="ARBA" id="ARBA00022679"/>
    </source>
</evidence>
<keyword evidence="1" id="KW-0808">Transferase</keyword>
<dbReference type="EMBL" id="CP048000">
    <property type="protein sequence ID" value="QHQ59585.1"/>
    <property type="molecule type" value="Genomic_DNA"/>
</dbReference>
<dbReference type="AlphaFoldDB" id="A0A6P1TIX7"/>
<evidence type="ECO:0000259" key="3">
    <source>
        <dbReference type="Pfam" id="PF00294"/>
    </source>
</evidence>